<evidence type="ECO:0000313" key="9">
    <source>
        <dbReference type="Proteomes" id="UP001194746"/>
    </source>
</evidence>
<dbReference type="Pfam" id="PF00172">
    <property type="entry name" value="Zn_clus"/>
    <property type="match status" value="1"/>
</dbReference>
<organism evidence="8 9">
    <name type="scientific">Aspergillus nanangensis</name>
    <dbReference type="NCBI Taxonomy" id="2582783"/>
    <lineage>
        <taxon>Eukaryota</taxon>
        <taxon>Fungi</taxon>
        <taxon>Dikarya</taxon>
        <taxon>Ascomycota</taxon>
        <taxon>Pezizomycotina</taxon>
        <taxon>Eurotiomycetes</taxon>
        <taxon>Eurotiomycetidae</taxon>
        <taxon>Eurotiales</taxon>
        <taxon>Aspergillaceae</taxon>
        <taxon>Aspergillus</taxon>
        <taxon>Aspergillus subgen. Circumdati</taxon>
    </lineage>
</organism>
<evidence type="ECO:0000313" key="8">
    <source>
        <dbReference type="EMBL" id="KAF9885914.1"/>
    </source>
</evidence>
<dbReference type="GO" id="GO:0008270">
    <property type="term" value="F:zinc ion binding"/>
    <property type="evidence" value="ECO:0007669"/>
    <property type="project" value="InterPro"/>
</dbReference>
<feature type="compositionally biased region" description="Polar residues" evidence="6">
    <location>
        <begin position="786"/>
        <end position="796"/>
    </location>
</feature>
<reference evidence="8" key="2">
    <citation type="submission" date="2020-02" db="EMBL/GenBank/DDBJ databases">
        <authorList>
            <person name="Gilchrist C.L.M."/>
            <person name="Chooi Y.-H."/>
        </authorList>
    </citation>
    <scope>NUCLEOTIDE SEQUENCE</scope>
    <source>
        <strain evidence="8">MST-FP2251</strain>
    </source>
</reference>
<evidence type="ECO:0000256" key="2">
    <source>
        <dbReference type="ARBA" id="ARBA00023015"/>
    </source>
</evidence>
<feature type="compositionally biased region" description="Polar residues" evidence="6">
    <location>
        <begin position="23"/>
        <end position="38"/>
    </location>
</feature>
<dbReference type="PROSITE" id="PS00463">
    <property type="entry name" value="ZN2_CY6_FUNGAL_1"/>
    <property type="match status" value="1"/>
</dbReference>
<dbReference type="PANTHER" id="PTHR47654:SF3">
    <property type="entry name" value="ZN(II)2CYS6 TRANSCRIPTION FACTOR (EUROFUNG)"/>
    <property type="match status" value="1"/>
</dbReference>
<dbReference type="EMBL" id="VCAU01000086">
    <property type="protein sequence ID" value="KAF9885914.1"/>
    <property type="molecule type" value="Genomic_DNA"/>
</dbReference>
<dbReference type="SUPFAM" id="SSF57701">
    <property type="entry name" value="Zn2/Cys6 DNA-binding domain"/>
    <property type="match status" value="1"/>
</dbReference>
<sequence>MYPPPHPNRNSDNSVNWAPGNAYSLNQNDGPSPASTSIAGKMAIPRLMTENPESSQAGGRPHRRHVSRACEGCRTRKIKCDGIYGENCRNCTEAGLVCVLTEGKREKSKRQLLNLEEKLSAVESGFRKLGYRFIGSSSEISWLQTVSNEIGPREAINNEMPHPALRASHTAEPIAARNYYIEPPELPFVPVDIYFYPPRHIAENLFKLYIETVNPSFPIIGTTTFRHQFASYSLNPEQWPGNKWLAILNLTFAIGAAYSKNLGLDCGQETHETYFTRAKRLSMEQELLHHPDLQQIQVEGLASFYMLATGQMNRSWKLCGNAVLGAISLGLHVGNLGNHTTDDSKEIRYRVWWALYTLEHRLSVITGRPSCISDSACSTPLPIPFEEQDFKRDDVIPLLRSSAQRSGQLKGSSSSLINGLKAATTYLDLNLMDMNPNNSLYFLQMVMITSIGRRAVGDLYKPEATHSSWQHTKHKIQGLLFDVNAWLQELPATTKIEITRPCLYRLDLNDQDPESREFCARLAVECIESACLVVNFMPDPPTAMRLYQNTQWWCLLHFLMQALAILLLEIALESQHAPQKAPVITKAAKKVLKLLRIMSRNSASSERARQQCEGLLRQLGIELDSGDEDSDSQDVFTSKIRLPNLSGKRSMEPPPDSYLGPPTKQPRTSYETSSLEAPNQLIPHPYKAHDPNLEFSAPAPDAIPASASLPFLNSSTESRPASEYLTALGNVFLNSPDPGTEPPANPTSFSHQGPPPKSPGPRTELSSVPRPDTRPPSPTVAPDGPPNTSYATNAASPSFLDLLHSDDPF</sequence>
<name>A0AAD4GQ40_ASPNN</name>
<keyword evidence="4" id="KW-0804">Transcription</keyword>
<feature type="compositionally biased region" description="Polar residues" evidence="6">
    <location>
        <begin position="665"/>
        <end position="675"/>
    </location>
</feature>
<feature type="compositionally biased region" description="Pro residues" evidence="6">
    <location>
        <begin position="774"/>
        <end position="785"/>
    </location>
</feature>
<feature type="region of interest" description="Disordered" evidence="6">
    <location>
        <begin position="1"/>
        <end position="38"/>
    </location>
</feature>
<dbReference type="InterPro" id="IPR053230">
    <property type="entry name" value="Trans_reg_galc"/>
</dbReference>
<dbReference type="GO" id="GO:0000981">
    <property type="term" value="F:DNA-binding transcription factor activity, RNA polymerase II-specific"/>
    <property type="evidence" value="ECO:0007669"/>
    <property type="project" value="InterPro"/>
</dbReference>
<feature type="region of interest" description="Disordered" evidence="6">
    <location>
        <begin position="732"/>
        <end position="809"/>
    </location>
</feature>
<keyword evidence="5" id="KW-0539">Nucleus</keyword>
<dbReference type="PROSITE" id="PS50048">
    <property type="entry name" value="ZN2_CY6_FUNGAL_2"/>
    <property type="match status" value="1"/>
</dbReference>
<dbReference type="CDD" id="cd00067">
    <property type="entry name" value="GAL4"/>
    <property type="match status" value="1"/>
</dbReference>
<dbReference type="Pfam" id="PF04082">
    <property type="entry name" value="Fungal_trans"/>
    <property type="match status" value="1"/>
</dbReference>
<evidence type="ECO:0000256" key="6">
    <source>
        <dbReference type="SAM" id="MobiDB-lite"/>
    </source>
</evidence>
<dbReference type="SMART" id="SM00906">
    <property type="entry name" value="Fungal_trans"/>
    <property type="match status" value="1"/>
</dbReference>
<keyword evidence="1" id="KW-0479">Metal-binding</keyword>
<evidence type="ECO:0000256" key="1">
    <source>
        <dbReference type="ARBA" id="ARBA00022723"/>
    </source>
</evidence>
<comment type="caution">
    <text evidence="8">The sequence shown here is derived from an EMBL/GenBank/DDBJ whole genome shotgun (WGS) entry which is preliminary data.</text>
</comment>
<dbReference type="PANTHER" id="PTHR47654">
    <property type="entry name" value="ZN(II)2CYS6 TRANSCRIPTION FACTOR (EUROFUNG)-RELATED"/>
    <property type="match status" value="1"/>
</dbReference>
<feature type="region of interest" description="Disordered" evidence="6">
    <location>
        <begin position="624"/>
        <end position="675"/>
    </location>
</feature>
<dbReference type="SMART" id="SM00066">
    <property type="entry name" value="GAL4"/>
    <property type="match status" value="1"/>
</dbReference>
<keyword evidence="3" id="KW-0238">DNA-binding</keyword>
<dbReference type="Proteomes" id="UP001194746">
    <property type="component" value="Unassembled WGS sequence"/>
</dbReference>
<dbReference type="AlphaFoldDB" id="A0AAD4GQ40"/>
<evidence type="ECO:0000259" key="7">
    <source>
        <dbReference type="PROSITE" id="PS50048"/>
    </source>
</evidence>
<gene>
    <name evidence="8" type="ORF">FE257_012204</name>
</gene>
<dbReference type="InterPro" id="IPR007219">
    <property type="entry name" value="XnlR_reg_dom"/>
</dbReference>
<keyword evidence="9" id="KW-1185">Reference proteome</keyword>
<dbReference type="InterPro" id="IPR036864">
    <property type="entry name" value="Zn2-C6_fun-type_DNA-bd_sf"/>
</dbReference>
<dbReference type="CDD" id="cd12148">
    <property type="entry name" value="fungal_TF_MHR"/>
    <property type="match status" value="1"/>
</dbReference>
<protein>
    <recommendedName>
        <fullName evidence="7">Zn(2)-C6 fungal-type domain-containing protein</fullName>
    </recommendedName>
</protein>
<dbReference type="Gene3D" id="4.10.240.10">
    <property type="entry name" value="Zn(2)-C6 fungal-type DNA-binding domain"/>
    <property type="match status" value="1"/>
</dbReference>
<proteinExistence type="predicted"/>
<reference evidence="8" key="1">
    <citation type="journal article" date="2019" name="Beilstein J. Org. Chem.">
        <title>Nanangenines: drimane sesquiterpenoids as the dominant metabolite cohort of a novel Australian fungus, Aspergillus nanangensis.</title>
        <authorList>
            <person name="Lacey H.J."/>
            <person name="Gilchrist C.L.M."/>
            <person name="Crombie A."/>
            <person name="Kalaitzis J.A."/>
            <person name="Vuong D."/>
            <person name="Rutledge P.J."/>
            <person name="Turner P."/>
            <person name="Pitt J.I."/>
            <person name="Lacey E."/>
            <person name="Chooi Y.H."/>
            <person name="Piggott A.M."/>
        </authorList>
    </citation>
    <scope>NUCLEOTIDE SEQUENCE</scope>
    <source>
        <strain evidence="8">MST-FP2251</strain>
    </source>
</reference>
<keyword evidence="2" id="KW-0805">Transcription regulation</keyword>
<evidence type="ECO:0000256" key="5">
    <source>
        <dbReference type="ARBA" id="ARBA00023242"/>
    </source>
</evidence>
<dbReference type="InterPro" id="IPR001138">
    <property type="entry name" value="Zn2Cys6_DnaBD"/>
</dbReference>
<evidence type="ECO:0000256" key="4">
    <source>
        <dbReference type="ARBA" id="ARBA00023163"/>
    </source>
</evidence>
<dbReference type="GO" id="GO:0003677">
    <property type="term" value="F:DNA binding"/>
    <property type="evidence" value="ECO:0007669"/>
    <property type="project" value="UniProtKB-KW"/>
</dbReference>
<evidence type="ECO:0000256" key="3">
    <source>
        <dbReference type="ARBA" id="ARBA00023125"/>
    </source>
</evidence>
<accession>A0AAD4GQ40</accession>
<feature type="domain" description="Zn(2)-C6 fungal-type" evidence="7">
    <location>
        <begin position="69"/>
        <end position="100"/>
    </location>
</feature>
<dbReference type="GO" id="GO:0006351">
    <property type="term" value="P:DNA-templated transcription"/>
    <property type="evidence" value="ECO:0007669"/>
    <property type="project" value="InterPro"/>
</dbReference>
<dbReference type="GO" id="GO:0009893">
    <property type="term" value="P:positive regulation of metabolic process"/>
    <property type="evidence" value="ECO:0007669"/>
    <property type="project" value="UniProtKB-ARBA"/>
</dbReference>